<dbReference type="InterPro" id="IPR011990">
    <property type="entry name" value="TPR-like_helical_dom_sf"/>
</dbReference>
<gene>
    <name evidence="1" type="ORF">FAES_1331</name>
</gene>
<dbReference type="HOGENOM" id="CLU_096396_0_0_10"/>
<organism evidence="1 2">
    <name type="scientific">Fibrella aestuarina BUZ 2</name>
    <dbReference type="NCBI Taxonomy" id="1166018"/>
    <lineage>
        <taxon>Bacteria</taxon>
        <taxon>Pseudomonadati</taxon>
        <taxon>Bacteroidota</taxon>
        <taxon>Cytophagia</taxon>
        <taxon>Cytophagales</taxon>
        <taxon>Spirosomataceae</taxon>
        <taxon>Fibrella</taxon>
    </lineage>
</organism>
<dbReference type="Proteomes" id="UP000011058">
    <property type="component" value="Chromosome"/>
</dbReference>
<dbReference type="eggNOG" id="COG3063">
    <property type="taxonomic scope" value="Bacteria"/>
</dbReference>
<dbReference type="EMBL" id="HE796683">
    <property type="protein sequence ID" value="CCG99341.1"/>
    <property type="molecule type" value="Genomic_DNA"/>
</dbReference>
<dbReference type="SUPFAM" id="SSF48452">
    <property type="entry name" value="TPR-like"/>
    <property type="match status" value="1"/>
</dbReference>
<evidence type="ECO:0000313" key="1">
    <source>
        <dbReference type="EMBL" id="CCG99341.1"/>
    </source>
</evidence>
<dbReference type="AlphaFoldDB" id="I0K5D8"/>
<dbReference type="STRING" id="1166018.FAES_1331"/>
<sequence length="252" mass="28217">MTRKNFLSLLLMALIGWGIYTGLQLLRPRDQVVDQIGLSAKNDPQFQGIEAQIETARKQVDDATLAAIEQRLTKAQTDEAAYWLAYTLFQRAVIREDKKDMDGAKAYAEQALARLGKVVHKDSEDYALLSMIRAYSIQFASFFEVSSLADRAKREANAAIRSDSTNLRAFYVAGLNDYHTPPMFGGRKKAESLFLKAIALGGQPNRPGNIRWGLRQAYANLEQFYKEAGNARAAQRIKEQATHQPDQVASID</sequence>
<proteinExistence type="predicted"/>
<evidence type="ECO:0000313" key="2">
    <source>
        <dbReference type="Proteomes" id="UP000011058"/>
    </source>
</evidence>
<dbReference type="Gene3D" id="1.25.40.10">
    <property type="entry name" value="Tetratricopeptide repeat domain"/>
    <property type="match status" value="1"/>
</dbReference>
<keyword evidence="2" id="KW-1185">Reference proteome</keyword>
<protein>
    <submittedName>
        <fullName evidence="1">Uncharacterized protein</fullName>
    </submittedName>
</protein>
<reference evidence="1 2" key="1">
    <citation type="journal article" date="2012" name="J. Bacteriol.">
        <title>Genome Sequence of Fibrella aestuarina BUZ 2T, a Filamentous Marine Bacterium.</title>
        <authorList>
            <person name="Filippini M."/>
            <person name="Qi W."/>
            <person name="Blom J."/>
            <person name="Goesmann A."/>
            <person name="Smits T.H."/>
            <person name="Bagheri H.C."/>
        </authorList>
    </citation>
    <scope>NUCLEOTIDE SEQUENCE [LARGE SCALE GENOMIC DNA]</scope>
    <source>
        <strain evidence="2">BUZ 2T</strain>
    </source>
</reference>
<dbReference type="KEGG" id="fae:FAES_1331"/>
<dbReference type="OrthoDB" id="1150971at2"/>
<dbReference type="RefSeq" id="WP_015330440.1">
    <property type="nucleotide sequence ID" value="NC_020054.1"/>
</dbReference>
<accession>I0K5D8</accession>
<name>I0K5D8_9BACT</name>